<dbReference type="Gene3D" id="3.40.30.10">
    <property type="entry name" value="Glutaredoxin"/>
    <property type="match status" value="1"/>
</dbReference>
<proteinExistence type="predicted"/>
<protein>
    <submittedName>
        <fullName evidence="6">TlpA disulfide reductase family protein</fullName>
    </submittedName>
</protein>
<dbReference type="InterPro" id="IPR025380">
    <property type="entry name" value="DUF4369"/>
</dbReference>
<comment type="caution">
    <text evidence="6">The sequence shown here is derived from an EMBL/GenBank/DDBJ whole genome shotgun (WGS) entry which is preliminary data.</text>
</comment>
<evidence type="ECO:0000256" key="4">
    <source>
        <dbReference type="ARBA" id="ARBA00023284"/>
    </source>
</evidence>
<evidence type="ECO:0000313" key="6">
    <source>
        <dbReference type="EMBL" id="GAA4465843.1"/>
    </source>
</evidence>
<keyword evidence="3" id="KW-1015">Disulfide bond</keyword>
<dbReference type="Proteomes" id="UP001500067">
    <property type="component" value="Unassembled WGS sequence"/>
</dbReference>
<keyword evidence="2" id="KW-0201">Cytochrome c-type biogenesis</keyword>
<evidence type="ECO:0000256" key="3">
    <source>
        <dbReference type="ARBA" id="ARBA00023157"/>
    </source>
</evidence>
<evidence type="ECO:0000256" key="2">
    <source>
        <dbReference type="ARBA" id="ARBA00022748"/>
    </source>
</evidence>
<dbReference type="Pfam" id="PF14289">
    <property type="entry name" value="DUF4369"/>
    <property type="match status" value="1"/>
</dbReference>
<evidence type="ECO:0000256" key="1">
    <source>
        <dbReference type="ARBA" id="ARBA00004196"/>
    </source>
</evidence>
<dbReference type="RefSeq" id="WP_345082082.1">
    <property type="nucleotide sequence ID" value="NZ_BAABFA010000011.1"/>
</dbReference>
<dbReference type="PROSITE" id="PS51352">
    <property type="entry name" value="THIOREDOXIN_2"/>
    <property type="match status" value="1"/>
</dbReference>
<dbReference type="SUPFAM" id="SSF52833">
    <property type="entry name" value="Thioredoxin-like"/>
    <property type="match status" value="1"/>
</dbReference>
<name>A0ABP8NHE3_9BACT</name>
<dbReference type="PROSITE" id="PS00194">
    <property type="entry name" value="THIOREDOXIN_1"/>
    <property type="match status" value="1"/>
</dbReference>
<accession>A0ABP8NHE3</accession>
<evidence type="ECO:0000259" key="5">
    <source>
        <dbReference type="PROSITE" id="PS51352"/>
    </source>
</evidence>
<dbReference type="InterPro" id="IPR050553">
    <property type="entry name" value="Thioredoxin_ResA/DsbE_sf"/>
</dbReference>
<feature type="domain" description="Thioredoxin" evidence="5">
    <location>
        <begin position="240"/>
        <end position="383"/>
    </location>
</feature>
<sequence>MKSKRLLCYYILISLLAACKSGDRKFNITGEISNMPAQTVVLEQLGANDIISIVDSARSNEEGHFVLSGMSPEPGLYRLHFEENKFILLSIDKGNIKINSDWRSIEKYTIFGSPASDHLQRFLMIFREKVRDFNTMNIVLDTLRARGNDSLVALAQKNYQDMNQDLTQIIENYADTTPYEPNAIFAARILNPQSEGVFLEAFTQSLARRFPGTRMTKDFADYFAKMNLRNNAPQARPQSTETGTMAPELTLTTPEGENIALSSLRGKYVLVDFWASWCGPCRAENPNVLAAYNKYKDHNFTIYAVSLDHDKEKWERAIKEDGLPWIQVSDLKGWSSDAAVIYSIKSIPSNFLVGPDGKIVARNLRGELLEDMLSRVIVDSAAVTQ</sequence>
<keyword evidence="4" id="KW-0676">Redox-active center</keyword>
<evidence type="ECO:0000313" key="7">
    <source>
        <dbReference type="Proteomes" id="UP001500067"/>
    </source>
</evidence>
<dbReference type="PANTHER" id="PTHR42852:SF6">
    <property type="entry name" value="THIOL:DISULFIDE INTERCHANGE PROTEIN DSBE"/>
    <property type="match status" value="1"/>
</dbReference>
<dbReference type="InterPro" id="IPR000866">
    <property type="entry name" value="AhpC/TSA"/>
</dbReference>
<dbReference type="PANTHER" id="PTHR42852">
    <property type="entry name" value="THIOL:DISULFIDE INTERCHANGE PROTEIN DSBE"/>
    <property type="match status" value="1"/>
</dbReference>
<gene>
    <name evidence="6" type="ORF">GCM10023093_18700</name>
</gene>
<keyword evidence="7" id="KW-1185">Reference proteome</keyword>
<dbReference type="InterPro" id="IPR036249">
    <property type="entry name" value="Thioredoxin-like_sf"/>
</dbReference>
<dbReference type="InterPro" id="IPR017937">
    <property type="entry name" value="Thioredoxin_CS"/>
</dbReference>
<dbReference type="CDD" id="cd02966">
    <property type="entry name" value="TlpA_like_family"/>
    <property type="match status" value="1"/>
</dbReference>
<reference evidence="7" key="1">
    <citation type="journal article" date="2019" name="Int. J. Syst. Evol. Microbiol.">
        <title>The Global Catalogue of Microorganisms (GCM) 10K type strain sequencing project: providing services to taxonomists for standard genome sequencing and annotation.</title>
        <authorList>
            <consortium name="The Broad Institute Genomics Platform"/>
            <consortium name="The Broad Institute Genome Sequencing Center for Infectious Disease"/>
            <person name="Wu L."/>
            <person name="Ma J."/>
        </authorList>
    </citation>
    <scope>NUCLEOTIDE SEQUENCE [LARGE SCALE GENOMIC DNA]</scope>
    <source>
        <strain evidence="7">JCM 32105</strain>
    </source>
</reference>
<organism evidence="6 7">
    <name type="scientific">Nemorincola caseinilytica</name>
    <dbReference type="NCBI Taxonomy" id="2054315"/>
    <lineage>
        <taxon>Bacteria</taxon>
        <taxon>Pseudomonadati</taxon>
        <taxon>Bacteroidota</taxon>
        <taxon>Chitinophagia</taxon>
        <taxon>Chitinophagales</taxon>
        <taxon>Chitinophagaceae</taxon>
        <taxon>Nemorincola</taxon>
    </lineage>
</organism>
<dbReference type="InterPro" id="IPR013766">
    <property type="entry name" value="Thioredoxin_domain"/>
</dbReference>
<dbReference type="EMBL" id="BAABFA010000011">
    <property type="protein sequence ID" value="GAA4465843.1"/>
    <property type="molecule type" value="Genomic_DNA"/>
</dbReference>
<comment type="subcellular location">
    <subcellularLocation>
        <location evidence="1">Cell envelope</location>
    </subcellularLocation>
</comment>
<dbReference type="PROSITE" id="PS51257">
    <property type="entry name" value="PROKAR_LIPOPROTEIN"/>
    <property type="match status" value="1"/>
</dbReference>
<dbReference type="Pfam" id="PF00578">
    <property type="entry name" value="AhpC-TSA"/>
    <property type="match status" value="1"/>
</dbReference>